<evidence type="ECO:0000256" key="5">
    <source>
        <dbReference type="ARBA" id="ARBA00022705"/>
    </source>
</evidence>
<dbReference type="PANTHER" id="PTHR34388:SF1">
    <property type="entry name" value="DNA POLYMERASE III SUBUNIT DELTA"/>
    <property type="match status" value="1"/>
</dbReference>
<dbReference type="InterPro" id="IPR048466">
    <property type="entry name" value="DNA_pol3_delta-like_C"/>
</dbReference>
<sequence length="316" mass="35361">MFIFLYGEDGYRLKEARDDIVEKYRAKHGSSFNFFRIEGADAAFADKLDEALKTSSLFGEVKLILVNQIFSNPEQSSRATELIIKHQTVKDPKNVLLAVSCDSGAKSKPLFNLLAKDSLVREYNFLKGPSLQKWIKKEAASRSAAFEPAALSRFASIGGRESWEIINNLEKLANYRSARGGPITAEDVNLLIKNEVEPNVFEFIEAVGSGQKERAFALLSSELLFGRDPHYLLSMLIYQFRNMLIVKDLADRGNSPELISKTAAIHPFVVRKMLPGVRRFALSDIKAAYQNIVELDQKSKDGLCDLEDSLFALALS</sequence>
<dbReference type="Pfam" id="PF21694">
    <property type="entry name" value="DNA_pol3_delta_C"/>
    <property type="match status" value="1"/>
</dbReference>
<keyword evidence="4" id="KW-0548">Nucleotidyltransferase</keyword>
<evidence type="ECO:0000259" key="10">
    <source>
        <dbReference type="Pfam" id="PF21694"/>
    </source>
</evidence>
<dbReference type="GO" id="GO:0003887">
    <property type="term" value="F:DNA-directed DNA polymerase activity"/>
    <property type="evidence" value="ECO:0007669"/>
    <property type="project" value="UniProtKB-KW"/>
</dbReference>
<evidence type="ECO:0000256" key="7">
    <source>
        <dbReference type="ARBA" id="ARBA00034754"/>
    </source>
</evidence>
<gene>
    <name evidence="11" type="ORF">A2669_01485</name>
</gene>
<dbReference type="GO" id="GO:0003677">
    <property type="term" value="F:DNA binding"/>
    <property type="evidence" value="ECO:0007669"/>
    <property type="project" value="InterPro"/>
</dbReference>
<dbReference type="Gene3D" id="1.20.272.10">
    <property type="match status" value="1"/>
</dbReference>
<dbReference type="InterPro" id="IPR027417">
    <property type="entry name" value="P-loop_NTPase"/>
</dbReference>
<evidence type="ECO:0000313" key="12">
    <source>
        <dbReference type="Proteomes" id="UP000177605"/>
    </source>
</evidence>
<dbReference type="Gene3D" id="3.40.50.300">
    <property type="entry name" value="P-loop containing nucleotide triphosphate hydrolases"/>
    <property type="match status" value="1"/>
</dbReference>
<comment type="catalytic activity">
    <reaction evidence="8">
        <text>DNA(n) + a 2'-deoxyribonucleoside 5'-triphosphate = DNA(n+1) + diphosphate</text>
        <dbReference type="Rhea" id="RHEA:22508"/>
        <dbReference type="Rhea" id="RHEA-COMP:17339"/>
        <dbReference type="Rhea" id="RHEA-COMP:17340"/>
        <dbReference type="ChEBI" id="CHEBI:33019"/>
        <dbReference type="ChEBI" id="CHEBI:61560"/>
        <dbReference type="ChEBI" id="CHEBI:173112"/>
        <dbReference type="EC" id="2.7.7.7"/>
    </reaction>
</comment>
<dbReference type="Pfam" id="PF06144">
    <property type="entry name" value="DNA_pol3_delta"/>
    <property type="match status" value="1"/>
</dbReference>
<dbReference type="EMBL" id="MGJM01000014">
    <property type="protein sequence ID" value="OGN06419.1"/>
    <property type="molecule type" value="Genomic_DNA"/>
</dbReference>
<organism evidence="11 12">
    <name type="scientific">Candidatus Yanofskybacteria bacterium RIFCSPHIGHO2_01_FULL_48_25b</name>
    <dbReference type="NCBI Taxonomy" id="1802672"/>
    <lineage>
        <taxon>Bacteria</taxon>
        <taxon>Candidatus Yanofskyibacteriota</taxon>
    </lineage>
</organism>
<comment type="similarity">
    <text evidence="7">Belongs to the DNA polymerase HolA subunit family.</text>
</comment>
<protein>
    <recommendedName>
        <fullName evidence="2">DNA polymerase III subunit delta</fullName>
        <ecNumber evidence="1">2.7.7.7</ecNumber>
    </recommendedName>
</protein>
<proteinExistence type="inferred from homology"/>
<evidence type="ECO:0000256" key="3">
    <source>
        <dbReference type="ARBA" id="ARBA00022679"/>
    </source>
</evidence>
<keyword evidence="3" id="KW-0808">Transferase</keyword>
<dbReference type="PANTHER" id="PTHR34388">
    <property type="entry name" value="DNA POLYMERASE III SUBUNIT DELTA"/>
    <property type="match status" value="1"/>
</dbReference>
<evidence type="ECO:0000256" key="6">
    <source>
        <dbReference type="ARBA" id="ARBA00022932"/>
    </source>
</evidence>
<evidence type="ECO:0000256" key="2">
    <source>
        <dbReference type="ARBA" id="ARBA00017703"/>
    </source>
</evidence>
<dbReference type="AlphaFoldDB" id="A0A1F8F2B9"/>
<feature type="domain" description="DNA polymerase III delta N-terminal" evidence="9">
    <location>
        <begin position="4"/>
        <end position="122"/>
    </location>
</feature>
<keyword evidence="6" id="KW-0239">DNA-directed DNA polymerase</keyword>
<dbReference type="NCBIfam" id="TIGR01128">
    <property type="entry name" value="holA"/>
    <property type="match status" value="1"/>
</dbReference>
<dbReference type="InterPro" id="IPR010372">
    <property type="entry name" value="DNA_pol3_delta_N"/>
</dbReference>
<dbReference type="Gene3D" id="1.10.8.60">
    <property type="match status" value="1"/>
</dbReference>
<dbReference type="InterPro" id="IPR005790">
    <property type="entry name" value="DNA_polIII_delta"/>
</dbReference>
<evidence type="ECO:0000256" key="1">
    <source>
        <dbReference type="ARBA" id="ARBA00012417"/>
    </source>
</evidence>
<dbReference type="SUPFAM" id="SSF48019">
    <property type="entry name" value="post-AAA+ oligomerization domain-like"/>
    <property type="match status" value="1"/>
</dbReference>
<dbReference type="SUPFAM" id="SSF52540">
    <property type="entry name" value="P-loop containing nucleoside triphosphate hydrolases"/>
    <property type="match status" value="1"/>
</dbReference>
<dbReference type="InterPro" id="IPR008921">
    <property type="entry name" value="DNA_pol3_clamp-load_cplx_C"/>
</dbReference>
<reference evidence="11 12" key="1">
    <citation type="journal article" date="2016" name="Nat. Commun.">
        <title>Thousands of microbial genomes shed light on interconnected biogeochemical processes in an aquifer system.</title>
        <authorList>
            <person name="Anantharaman K."/>
            <person name="Brown C.T."/>
            <person name="Hug L.A."/>
            <person name="Sharon I."/>
            <person name="Castelle C.J."/>
            <person name="Probst A.J."/>
            <person name="Thomas B.C."/>
            <person name="Singh A."/>
            <person name="Wilkins M.J."/>
            <person name="Karaoz U."/>
            <person name="Brodie E.L."/>
            <person name="Williams K.H."/>
            <person name="Hubbard S.S."/>
            <person name="Banfield J.F."/>
        </authorList>
    </citation>
    <scope>NUCLEOTIDE SEQUENCE [LARGE SCALE GENOMIC DNA]</scope>
</reference>
<accession>A0A1F8F2B9</accession>
<dbReference type="Proteomes" id="UP000177605">
    <property type="component" value="Unassembled WGS sequence"/>
</dbReference>
<keyword evidence="5" id="KW-0235">DNA replication</keyword>
<evidence type="ECO:0000259" key="9">
    <source>
        <dbReference type="Pfam" id="PF06144"/>
    </source>
</evidence>
<dbReference type="GO" id="GO:0009360">
    <property type="term" value="C:DNA polymerase III complex"/>
    <property type="evidence" value="ECO:0007669"/>
    <property type="project" value="InterPro"/>
</dbReference>
<evidence type="ECO:0000313" key="11">
    <source>
        <dbReference type="EMBL" id="OGN06419.1"/>
    </source>
</evidence>
<name>A0A1F8F2B9_9BACT</name>
<evidence type="ECO:0000256" key="4">
    <source>
        <dbReference type="ARBA" id="ARBA00022695"/>
    </source>
</evidence>
<comment type="caution">
    <text evidence="11">The sequence shown here is derived from an EMBL/GenBank/DDBJ whole genome shotgun (WGS) entry which is preliminary data.</text>
</comment>
<feature type="domain" description="DNA polymerase III delta subunit-like C-terminal" evidence="10">
    <location>
        <begin position="198"/>
        <end position="305"/>
    </location>
</feature>
<evidence type="ECO:0000256" key="8">
    <source>
        <dbReference type="ARBA" id="ARBA00049244"/>
    </source>
</evidence>
<dbReference type="EC" id="2.7.7.7" evidence="1"/>
<dbReference type="GO" id="GO:0006261">
    <property type="term" value="P:DNA-templated DNA replication"/>
    <property type="evidence" value="ECO:0007669"/>
    <property type="project" value="TreeGrafter"/>
</dbReference>